<protein>
    <submittedName>
        <fullName evidence="3">Ribosomal protein S18 acetylase RimI-like enzyme</fullName>
    </submittedName>
</protein>
<dbReference type="InterPro" id="IPR016181">
    <property type="entry name" value="Acyl_CoA_acyltransferase"/>
</dbReference>
<evidence type="ECO:0000256" key="1">
    <source>
        <dbReference type="ARBA" id="ARBA00022679"/>
    </source>
</evidence>
<organism evidence="3 4">
    <name type="scientific">Ammoniphilus resinae</name>
    <dbReference type="NCBI Taxonomy" id="861532"/>
    <lineage>
        <taxon>Bacteria</taxon>
        <taxon>Bacillati</taxon>
        <taxon>Bacillota</taxon>
        <taxon>Bacilli</taxon>
        <taxon>Bacillales</taxon>
        <taxon>Paenibacillaceae</taxon>
        <taxon>Aneurinibacillus group</taxon>
        <taxon>Ammoniphilus</taxon>
    </lineage>
</organism>
<dbReference type="InterPro" id="IPR050769">
    <property type="entry name" value="NAT_camello-type"/>
</dbReference>
<name>A0ABS4GXI4_9BACL</name>
<sequence length="152" mass="17727">MIIKRIEYENFVAHEDGILSLLTETYMMNFNLSHELSTNMSEEKVKQLHGYIKDGSAIIFAALEDEKLCGFVWIYIHDFFCEKRFHINQIALDSKYRGKGIAKKLMKKVEEHALIDGIKTIDLFVSEVNAIAHSLYEGLGFETERRYMKKKL</sequence>
<evidence type="ECO:0000313" key="4">
    <source>
        <dbReference type="Proteomes" id="UP001519343"/>
    </source>
</evidence>
<proteinExistence type="predicted"/>
<dbReference type="EMBL" id="JAGGKT010000034">
    <property type="protein sequence ID" value="MBP1934979.1"/>
    <property type="molecule type" value="Genomic_DNA"/>
</dbReference>
<evidence type="ECO:0000313" key="3">
    <source>
        <dbReference type="EMBL" id="MBP1934979.1"/>
    </source>
</evidence>
<comment type="caution">
    <text evidence="3">The sequence shown here is derived from an EMBL/GenBank/DDBJ whole genome shotgun (WGS) entry which is preliminary data.</text>
</comment>
<gene>
    <name evidence="3" type="ORF">J2Z37_004999</name>
</gene>
<dbReference type="SUPFAM" id="SSF55729">
    <property type="entry name" value="Acyl-CoA N-acyltransferases (Nat)"/>
    <property type="match status" value="1"/>
</dbReference>
<keyword evidence="4" id="KW-1185">Reference proteome</keyword>
<accession>A0ABS4GXI4</accession>
<feature type="domain" description="N-acetyltransferase" evidence="2">
    <location>
        <begin position="17"/>
        <end position="152"/>
    </location>
</feature>
<keyword evidence="1" id="KW-0808">Transferase</keyword>
<dbReference type="Proteomes" id="UP001519343">
    <property type="component" value="Unassembled WGS sequence"/>
</dbReference>
<dbReference type="CDD" id="cd04301">
    <property type="entry name" value="NAT_SF"/>
    <property type="match status" value="1"/>
</dbReference>
<dbReference type="PANTHER" id="PTHR13947">
    <property type="entry name" value="GNAT FAMILY N-ACETYLTRANSFERASE"/>
    <property type="match status" value="1"/>
</dbReference>
<dbReference type="Pfam" id="PF00583">
    <property type="entry name" value="Acetyltransf_1"/>
    <property type="match status" value="1"/>
</dbReference>
<dbReference type="Gene3D" id="3.40.630.30">
    <property type="match status" value="1"/>
</dbReference>
<evidence type="ECO:0000259" key="2">
    <source>
        <dbReference type="PROSITE" id="PS51186"/>
    </source>
</evidence>
<dbReference type="InterPro" id="IPR000182">
    <property type="entry name" value="GNAT_dom"/>
</dbReference>
<dbReference type="PROSITE" id="PS51186">
    <property type="entry name" value="GNAT"/>
    <property type="match status" value="1"/>
</dbReference>
<reference evidence="3 4" key="1">
    <citation type="submission" date="2021-03" db="EMBL/GenBank/DDBJ databases">
        <title>Genomic Encyclopedia of Type Strains, Phase IV (KMG-IV): sequencing the most valuable type-strain genomes for metagenomic binning, comparative biology and taxonomic classification.</title>
        <authorList>
            <person name="Goeker M."/>
        </authorList>
    </citation>
    <scope>NUCLEOTIDE SEQUENCE [LARGE SCALE GENOMIC DNA]</scope>
    <source>
        <strain evidence="3 4">DSM 24738</strain>
    </source>
</reference>
<dbReference type="RefSeq" id="WP_209812945.1">
    <property type="nucleotide sequence ID" value="NZ_JAGGKT010000034.1"/>
</dbReference>
<dbReference type="PANTHER" id="PTHR13947:SF37">
    <property type="entry name" value="LD18367P"/>
    <property type="match status" value="1"/>
</dbReference>